<dbReference type="AlphaFoldDB" id="A0A6C0E3T3"/>
<reference evidence="1" key="1">
    <citation type="journal article" date="2020" name="Nature">
        <title>Giant virus diversity and host interactions through global metagenomics.</title>
        <authorList>
            <person name="Schulz F."/>
            <person name="Roux S."/>
            <person name="Paez-Espino D."/>
            <person name="Jungbluth S."/>
            <person name="Walsh D.A."/>
            <person name="Denef V.J."/>
            <person name="McMahon K.D."/>
            <person name="Konstantinidis K.T."/>
            <person name="Eloe-Fadrosh E.A."/>
            <person name="Kyrpides N.C."/>
            <person name="Woyke T."/>
        </authorList>
    </citation>
    <scope>NUCLEOTIDE SEQUENCE</scope>
    <source>
        <strain evidence="1">GVMAG-M-3300023179-132</strain>
    </source>
</reference>
<name>A0A6C0E3T3_9ZZZZ</name>
<proteinExistence type="predicted"/>
<protein>
    <submittedName>
        <fullName evidence="1">Uncharacterized protein</fullName>
    </submittedName>
</protein>
<dbReference type="EMBL" id="MN739735">
    <property type="protein sequence ID" value="QHT23837.1"/>
    <property type="molecule type" value="Genomic_DNA"/>
</dbReference>
<organism evidence="1">
    <name type="scientific">viral metagenome</name>
    <dbReference type="NCBI Taxonomy" id="1070528"/>
    <lineage>
        <taxon>unclassified sequences</taxon>
        <taxon>metagenomes</taxon>
        <taxon>organismal metagenomes</taxon>
    </lineage>
</organism>
<accession>A0A6C0E3T3</accession>
<evidence type="ECO:0000313" key="1">
    <source>
        <dbReference type="EMBL" id="QHT23837.1"/>
    </source>
</evidence>
<sequence>MTFEVYTKLVYTEITKTYHVADTLTTRELVSFIRENVYNDMNIENNRTIEIVETGQFDNVNGRDPELAPVFVPSDLTLTEQYGGNNSLLSFYIRIVDRPTQ</sequence>